<reference evidence="3 4" key="1">
    <citation type="submission" date="2018-03" db="EMBL/GenBank/DDBJ databases">
        <title>Draft genome sequence of Rohu Carp (Labeo rohita).</title>
        <authorList>
            <person name="Das P."/>
            <person name="Kushwaha B."/>
            <person name="Joshi C.G."/>
            <person name="Kumar D."/>
            <person name="Nagpure N.S."/>
            <person name="Sahoo L."/>
            <person name="Das S.P."/>
            <person name="Bit A."/>
            <person name="Patnaik S."/>
            <person name="Meher P.K."/>
            <person name="Jayasankar P."/>
            <person name="Koringa P.G."/>
            <person name="Patel N.V."/>
            <person name="Hinsu A.T."/>
            <person name="Kumar R."/>
            <person name="Pandey M."/>
            <person name="Agarwal S."/>
            <person name="Srivastava S."/>
            <person name="Singh M."/>
            <person name="Iquebal M.A."/>
            <person name="Jaiswal S."/>
            <person name="Angadi U.B."/>
            <person name="Kumar N."/>
            <person name="Raza M."/>
            <person name="Shah T.M."/>
            <person name="Rai A."/>
            <person name="Jena J.K."/>
        </authorList>
    </citation>
    <scope>NUCLEOTIDE SEQUENCE [LARGE SCALE GENOMIC DNA]</scope>
    <source>
        <strain evidence="3">DASCIFA01</strain>
        <tissue evidence="3">Testis</tissue>
    </source>
</reference>
<proteinExistence type="predicted"/>
<gene>
    <name evidence="3" type="ORF">ROHU_017281</name>
</gene>
<keyword evidence="2" id="KW-0732">Signal</keyword>
<organism evidence="3 4">
    <name type="scientific">Labeo rohita</name>
    <name type="common">Indian major carp</name>
    <name type="synonym">Cyprinus rohita</name>
    <dbReference type="NCBI Taxonomy" id="84645"/>
    <lineage>
        <taxon>Eukaryota</taxon>
        <taxon>Metazoa</taxon>
        <taxon>Chordata</taxon>
        <taxon>Craniata</taxon>
        <taxon>Vertebrata</taxon>
        <taxon>Euteleostomi</taxon>
        <taxon>Actinopterygii</taxon>
        <taxon>Neopterygii</taxon>
        <taxon>Teleostei</taxon>
        <taxon>Ostariophysi</taxon>
        <taxon>Cypriniformes</taxon>
        <taxon>Cyprinidae</taxon>
        <taxon>Labeoninae</taxon>
        <taxon>Labeonini</taxon>
        <taxon>Labeo</taxon>
    </lineage>
</organism>
<evidence type="ECO:0000313" key="4">
    <source>
        <dbReference type="Proteomes" id="UP000290572"/>
    </source>
</evidence>
<keyword evidence="4" id="KW-1185">Reference proteome</keyword>
<dbReference type="Proteomes" id="UP000290572">
    <property type="component" value="Unassembled WGS sequence"/>
</dbReference>
<protein>
    <submittedName>
        <fullName evidence="3">Zinc-binding A33-like protein</fullName>
    </submittedName>
</protein>
<feature type="region of interest" description="Disordered" evidence="1">
    <location>
        <begin position="122"/>
        <end position="165"/>
    </location>
</feature>
<feature type="chain" id="PRO_5019822317" evidence="2">
    <location>
        <begin position="21"/>
        <end position="165"/>
    </location>
</feature>
<sequence>MFILAFFGFLRCSELAITSGFNPAIHPTISDLAVLDGETISYFIKQTNRKKAEAHKTGGGPAPPPLTNAEEMALSLNTGRPVAEGIPAGCSSEPVTPQDTSAYIKYSEGNICLLEPPVLTEPQAVDVGDDDTISADTERPIETVEEQEEEEEGPSTTSVQMNTVQ</sequence>
<feature type="compositionally biased region" description="Polar residues" evidence="1">
    <location>
        <begin position="154"/>
        <end position="165"/>
    </location>
</feature>
<dbReference type="EMBL" id="QBIY01011522">
    <property type="protein sequence ID" value="RXN31045.1"/>
    <property type="molecule type" value="Genomic_DNA"/>
</dbReference>
<comment type="caution">
    <text evidence="3">The sequence shown here is derived from an EMBL/GenBank/DDBJ whole genome shotgun (WGS) entry which is preliminary data.</text>
</comment>
<accession>A0A498NGS7</accession>
<feature type="compositionally biased region" description="Acidic residues" evidence="1">
    <location>
        <begin position="143"/>
        <end position="153"/>
    </location>
</feature>
<evidence type="ECO:0000256" key="2">
    <source>
        <dbReference type="SAM" id="SignalP"/>
    </source>
</evidence>
<dbReference type="AlphaFoldDB" id="A0A498NGS7"/>
<evidence type="ECO:0000256" key="1">
    <source>
        <dbReference type="SAM" id="MobiDB-lite"/>
    </source>
</evidence>
<name>A0A498NGS7_LABRO</name>
<evidence type="ECO:0000313" key="3">
    <source>
        <dbReference type="EMBL" id="RXN31045.1"/>
    </source>
</evidence>
<feature type="signal peptide" evidence="2">
    <location>
        <begin position="1"/>
        <end position="20"/>
    </location>
</feature>